<evidence type="ECO:0000256" key="4">
    <source>
        <dbReference type="ARBA" id="ARBA00023204"/>
    </source>
</evidence>
<comment type="subcellular location">
    <subcellularLocation>
        <location evidence="1">Nucleus</location>
    </subcellularLocation>
</comment>
<keyword evidence="5" id="KW-0539">Nucleus</keyword>
<feature type="domain" description="DNA repair metallo-beta-lactamase" evidence="7">
    <location>
        <begin position="412"/>
        <end position="518"/>
    </location>
</feature>
<dbReference type="SUPFAM" id="SSF56281">
    <property type="entry name" value="Metallo-hydrolase/oxidoreductase"/>
    <property type="match status" value="1"/>
</dbReference>
<keyword evidence="4" id="KW-0234">DNA repair</keyword>
<protein>
    <submittedName>
        <fullName evidence="8">Snm1-like protein</fullName>
    </submittedName>
</protein>
<dbReference type="PANTHER" id="PTHR23240">
    <property type="entry name" value="DNA CROSS-LINK REPAIR PROTEIN PSO2/SNM1-RELATED"/>
    <property type="match status" value="1"/>
</dbReference>
<evidence type="ECO:0000256" key="2">
    <source>
        <dbReference type="ARBA" id="ARBA00010304"/>
    </source>
</evidence>
<sequence length="535" mass="59581">MALSTATAGASLPPPPLEEDPSPQHSDTYGVIDDPGVVSLDEEGFPSQIPYEDAPPNAAGDRSATSPEKSSFAADFYRCGADWSSLLSPEDRRHSGGFDSAPSAKKLKQANLFQVWGFKRNGAVESDSASSIESCKPKRSGSFTGGGESVGCSERKIVKPENLVSILRDKGKEFEKSKSSHKRKESHEGVRVTRTCPFYKKIPGTSFTVDAFRYGCIEGCSGYFLSHFHSDHYGGLSKKWSHGPIYCSPITGRLVQMCLSVNPLYIYPLEFNVEYEIDGVKVTLLEANHCPGAALIHIVLSNGQCYLHTGDFRACKQMQTYHLLVNQRVNVLYLDTTYCNPKYNFPSKEDVLSYVVKVTKNQLKVHPKTLVVVGAYSIGKECVCLAISKALGVKIYANASRRRVLLAFDWSELSDSLCTNGNNTFLHVLPMSSLRMQSLKDYMKTYKEKYTAVLAFRPTGWTFSEKIRNNLELIKPISNGNITIYGVPYSEHSSFTELRDFVQFLRPDKIVPTVNVGNAATREKMQSYFRDWLKC</sequence>
<dbReference type="EMBL" id="JASCZI010181445">
    <property type="protein sequence ID" value="MED6183556.1"/>
    <property type="molecule type" value="Genomic_DNA"/>
</dbReference>
<evidence type="ECO:0000256" key="3">
    <source>
        <dbReference type="ARBA" id="ARBA00022763"/>
    </source>
</evidence>
<dbReference type="InterPro" id="IPR036866">
    <property type="entry name" value="RibonucZ/Hydroxyglut_hydro"/>
</dbReference>
<dbReference type="Proteomes" id="UP001341840">
    <property type="component" value="Unassembled WGS sequence"/>
</dbReference>
<comment type="caution">
    <text evidence="8">The sequence shown here is derived from an EMBL/GenBank/DDBJ whole genome shotgun (WGS) entry which is preliminary data.</text>
</comment>
<evidence type="ECO:0000256" key="5">
    <source>
        <dbReference type="ARBA" id="ARBA00023242"/>
    </source>
</evidence>
<dbReference type="Gene3D" id="3.40.50.12650">
    <property type="match status" value="1"/>
</dbReference>
<gene>
    <name evidence="8" type="primary">SNM1</name>
    <name evidence="8" type="ORF">PIB30_038869</name>
</gene>
<evidence type="ECO:0000256" key="6">
    <source>
        <dbReference type="SAM" id="MobiDB-lite"/>
    </source>
</evidence>
<keyword evidence="9" id="KW-1185">Reference proteome</keyword>
<evidence type="ECO:0000256" key="1">
    <source>
        <dbReference type="ARBA" id="ARBA00004123"/>
    </source>
</evidence>
<dbReference type="Gene3D" id="3.60.15.10">
    <property type="entry name" value="Ribonuclease Z/Hydroxyacylglutathione hydrolase-like"/>
    <property type="match status" value="1"/>
</dbReference>
<accession>A0ABU6WCA2</accession>
<reference evidence="8 9" key="1">
    <citation type="journal article" date="2023" name="Plants (Basel)">
        <title>Bridging the Gap: Combining Genomics and Transcriptomics Approaches to Understand Stylosanthes scabra, an Orphan Legume from the Brazilian Caatinga.</title>
        <authorList>
            <person name="Ferreira-Neto J.R.C."/>
            <person name="da Silva M.D."/>
            <person name="Binneck E."/>
            <person name="de Melo N.F."/>
            <person name="da Silva R.H."/>
            <person name="de Melo A.L.T.M."/>
            <person name="Pandolfi V."/>
            <person name="Bustamante F.O."/>
            <person name="Brasileiro-Vidal A.C."/>
            <person name="Benko-Iseppon A.M."/>
        </authorList>
    </citation>
    <scope>NUCLEOTIDE SEQUENCE [LARGE SCALE GENOMIC DNA]</scope>
    <source>
        <tissue evidence="8">Leaves</tissue>
    </source>
</reference>
<name>A0ABU6WCA2_9FABA</name>
<evidence type="ECO:0000259" key="7">
    <source>
        <dbReference type="Pfam" id="PF07522"/>
    </source>
</evidence>
<comment type="similarity">
    <text evidence="2">Belongs to the DNA repair metallo-beta-lactamase (DRMBL) family.</text>
</comment>
<dbReference type="InterPro" id="IPR011084">
    <property type="entry name" value="DRMBL"/>
</dbReference>
<feature type="region of interest" description="Disordered" evidence="6">
    <location>
        <begin position="1"/>
        <end position="67"/>
    </location>
</feature>
<proteinExistence type="inferred from homology"/>
<dbReference type="CDD" id="cd16273">
    <property type="entry name" value="SNM1A-1C-like_MBL-fold"/>
    <property type="match status" value="1"/>
</dbReference>
<evidence type="ECO:0000313" key="9">
    <source>
        <dbReference type="Proteomes" id="UP001341840"/>
    </source>
</evidence>
<dbReference type="PANTHER" id="PTHR23240:SF36">
    <property type="entry name" value="DNA CROSS-LINK REPAIR PROTEIN SNM1"/>
    <property type="match status" value="1"/>
</dbReference>
<organism evidence="8 9">
    <name type="scientific">Stylosanthes scabra</name>
    <dbReference type="NCBI Taxonomy" id="79078"/>
    <lineage>
        <taxon>Eukaryota</taxon>
        <taxon>Viridiplantae</taxon>
        <taxon>Streptophyta</taxon>
        <taxon>Embryophyta</taxon>
        <taxon>Tracheophyta</taxon>
        <taxon>Spermatophyta</taxon>
        <taxon>Magnoliopsida</taxon>
        <taxon>eudicotyledons</taxon>
        <taxon>Gunneridae</taxon>
        <taxon>Pentapetalae</taxon>
        <taxon>rosids</taxon>
        <taxon>fabids</taxon>
        <taxon>Fabales</taxon>
        <taxon>Fabaceae</taxon>
        <taxon>Papilionoideae</taxon>
        <taxon>50 kb inversion clade</taxon>
        <taxon>dalbergioids sensu lato</taxon>
        <taxon>Dalbergieae</taxon>
        <taxon>Pterocarpus clade</taxon>
        <taxon>Stylosanthes</taxon>
    </lineage>
</organism>
<keyword evidence="3" id="KW-0227">DNA damage</keyword>
<dbReference type="Pfam" id="PF07522">
    <property type="entry name" value="DRMBL"/>
    <property type="match status" value="1"/>
</dbReference>
<evidence type="ECO:0000313" key="8">
    <source>
        <dbReference type="EMBL" id="MED6183556.1"/>
    </source>
</evidence>